<proteinExistence type="predicted"/>
<protein>
    <submittedName>
        <fullName evidence="2">Uncharacterized protein</fullName>
    </submittedName>
</protein>
<dbReference type="Proteomes" id="UP000008281">
    <property type="component" value="Unassembled WGS sequence"/>
</dbReference>
<dbReference type="AlphaFoldDB" id="E3LFR3"/>
<dbReference type="EMBL" id="DS268408">
    <property type="protein sequence ID" value="EFO86241.1"/>
    <property type="molecule type" value="Genomic_DNA"/>
</dbReference>
<dbReference type="KEGG" id="crq:GCK72_005518"/>
<dbReference type="OrthoDB" id="5848066at2759"/>
<evidence type="ECO:0000256" key="1">
    <source>
        <dbReference type="SAM" id="Phobius"/>
    </source>
</evidence>
<sequence length="77" mass="9397">MIVFRKIFFEEHVKMTDKPAIDQLFDEVSQIFWIVLFFYIIVSLIWIMYCCYINKMELNLVEKKIEENGVARSRELQ</sequence>
<accession>E3LFR3</accession>
<gene>
    <name evidence="2" type="ORF">CRE_01833</name>
</gene>
<organism evidence="3">
    <name type="scientific">Caenorhabditis remanei</name>
    <name type="common">Caenorhabditis vulgaris</name>
    <dbReference type="NCBI Taxonomy" id="31234"/>
    <lineage>
        <taxon>Eukaryota</taxon>
        <taxon>Metazoa</taxon>
        <taxon>Ecdysozoa</taxon>
        <taxon>Nematoda</taxon>
        <taxon>Chromadorea</taxon>
        <taxon>Rhabditida</taxon>
        <taxon>Rhabditina</taxon>
        <taxon>Rhabditomorpha</taxon>
        <taxon>Rhabditoidea</taxon>
        <taxon>Rhabditidae</taxon>
        <taxon>Peloderinae</taxon>
        <taxon>Caenorhabditis</taxon>
    </lineage>
</organism>
<reference evidence="2" key="1">
    <citation type="submission" date="2007-07" db="EMBL/GenBank/DDBJ databases">
        <title>PCAP assembly of the Caenorhabditis remanei genome.</title>
        <authorList>
            <consortium name="The Caenorhabditis remanei Sequencing Consortium"/>
            <person name="Wilson R.K."/>
        </authorList>
    </citation>
    <scope>NUCLEOTIDE SEQUENCE [LARGE SCALE GENOMIC DNA]</scope>
    <source>
        <strain evidence="2">PB4641</strain>
    </source>
</reference>
<keyword evidence="1" id="KW-1133">Transmembrane helix</keyword>
<evidence type="ECO:0000313" key="3">
    <source>
        <dbReference type="Proteomes" id="UP000008281"/>
    </source>
</evidence>
<dbReference type="HOGENOM" id="CLU_2640454_0_0_1"/>
<keyword evidence="1" id="KW-0472">Membrane</keyword>
<dbReference type="InParanoid" id="E3LFR3"/>
<keyword evidence="3" id="KW-1185">Reference proteome</keyword>
<keyword evidence="1" id="KW-0812">Transmembrane</keyword>
<dbReference type="FunCoup" id="E3LFR3">
    <property type="interactions" value="426"/>
</dbReference>
<evidence type="ECO:0000313" key="2">
    <source>
        <dbReference type="EMBL" id="EFO86241.1"/>
    </source>
</evidence>
<dbReference type="eggNOG" id="ENOG502TJ2C">
    <property type="taxonomic scope" value="Eukaryota"/>
</dbReference>
<feature type="transmembrane region" description="Helical" evidence="1">
    <location>
        <begin position="31"/>
        <end position="54"/>
    </location>
</feature>
<name>E3LFR3_CAERE</name>
<dbReference type="CTD" id="9822108"/>
<dbReference type="GeneID" id="9822108"/>
<dbReference type="RefSeq" id="XP_003117375.2">
    <property type="nucleotide sequence ID" value="XM_003117327.2"/>
</dbReference>